<gene>
    <name evidence="1" type="primary">Acey_s0039.g66</name>
    <name evidence="1" type="ORF">Y032_0039g66</name>
</gene>
<dbReference type="EMBL" id="JARK01001375">
    <property type="protein sequence ID" value="EYC14888.1"/>
    <property type="molecule type" value="Genomic_DNA"/>
</dbReference>
<sequence>MVTSTNPSLSSHNHLVKLLLGVDAKIELKLTYLLSDGRSSNLEVSARECFIEDVMEIRTDSTPKMSAGKPVLPLGDKCK</sequence>
<name>A0A016UK34_9BILA</name>
<dbReference type="OrthoDB" id="10522668at2759"/>
<evidence type="ECO:0000313" key="1">
    <source>
        <dbReference type="EMBL" id="EYC14888.1"/>
    </source>
</evidence>
<comment type="caution">
    <text evidence="1">The sequence shown here is derived from an EMBL/GenBank/DDBJ whole genome shotgun (WGS) entry which is preliminary data.</text>
</comment>
<reference evidence="2" key="1">
    <citation type="journal article" date="2015" name="Nat. Genet.">
        <title>The genome and transcriptome of the zoonotic hookworm Ancylostoma ceylanicum identify infection-specific gene families.</title>
        <authorList>
            <person name="Schwarz E.M."/>
            <person name="Hu Y."/>
            <person name="Antoshechkin I."/>
            <person name="Miller M.M."/>
            <person name="Sternberg P.W."/>
            <person name="Aroian R.V."/>
        </authorList>
    </citation>
    <scope>NUCLEOTIDE SEQUENCE</scope>
    <source>
        <strain evidence="2">HY135</strain>
    </source>
</reference>
<dbReference type="AlphaFoldDB" id="A0A016UK34"/>
<protein>
    <submittedName>
        <fullName evidence="1">Uncharacterized protein</fullName>
    </submittedName>
</protein>
<accession>A0A016UK34</accession>
<dbReference type="Proteomes" id="UP000024635">
    <property type="component" value="Unassembled WGS sequence"/>
</dbReference>
<evidence type="ECO:0000313" key="2">
    <source>
        <dbReference type="Proteomes" id="UP000024635"/>
    </source>
</evidence>
<organism evidence="1 2">
    <name type="scientific">Ancylostoma ceylanicum</name>
    <dbReference type="NCBI Taxonomy" id="53326"/>
    <lineage>
        <taxon>Eukaryota</taxon>
        <taxon>Metazoa</taxon>
        <taxon>Ecdysozoa</taxon>
        <taxon>Nematoda</taxon>
        <taxon>Chromadorea</taxon>
        <taxon>Rhabditida</taxon>
        <taxon>Rhabditina</taxon>
        <taxon>Rhabditomorpha</taxon>
        <taxon>Strongyloidea</taxon>
        <taxon>Ancylostomatidae</taxon>
        <taxon>Ancylostomatinae</taxon>
        <taxon>Ancylostoma</taxon>
    </lineage>
</organism>
<proteinExistence type="predicted"/>
<keyword evidence="2" id="KW-1185">Reference proteome</keyword>